<accession>A0A5J6L3P9</accession>
<reference evidence="3" key="1">
    <citation type="submission" date="2019-09" db="EMBL/GenBank/DDBJ databases">
        <title>Mumia zhuanghuii sp. nov. isolated from the intestinal contents of plateau pika (Ochotona curzoniae) in the Qinghai-Tibet plateau of China.</title>
        <authorList>
            <person name="Tian Z."/>
        </authorList>
    </citation>
    <scope>NUCLEOTIDE SEQUENCE [LARGE SCALE GENOMIC DNA]</scope>
    <source>
        <strain evidence="3">L-031</strain>
    </source>
</reference>
<dbReference type="InterPro" id="IPR029066">
    <property type="entry name" value="PLP-binding_barrel"/>
</dbReference>
<dbReference type="AlphaFoldDB" id="A0A5J6L3P9"/>
<gene>
    <name evidence="2" type="ORF">F6J85_08200</name>
</gene>
<dbReference type="SUPFAM" id="SSF51419">
    <property type="entry name" value="PLP-binding barrel"/>
    <property type="match status" value="1"/>
</dbReference>
<dbReference type="SMART" id="SM01119">
    <property type="entry name" value="D-ser_dehydrat"/>
    <property type="match status" value="1"/>
</dbReference>
<dbReference type="Gene3D" id="2.40.37.20">
    <property type="entry name" value="D-serine dehydratase-like domain"/>
    <property type="match status" value="1"/>
</dbReference>
<name>A0A5J6L3P9_9MICO</name>
<proteinExistence type="predicted"/>
<sequence>MTTSGSFSDDIRSAPVDPWGKVKARGLDGVPRERISTLGLTVDGFATPLLTIDAGAVAGNAMALEQWCHERGFRTAPHGKTTMAPQIWQRQMSAGSWGITVATEAQLDIAWRAGVPRLQLANNLVRPEGVRTLRERLQRVPRREVLVWVDSVAAVEALRSDAGPEIAVLLDVGWPGGRTGVRDAAEAAAVVDAVRTTTGVRLVGTAGYEGAIGPAEADAHAPMADYLRALLHIHRSIVQPECAGEIYLSIAGSDQLDEVGRALAACPPEDGVVLIRSGMSIVHDHGLYARQQEHAPPGVPRFRPALALVSTVLSVHEGARAILDVGRRDAGHDHGLPVALEVWRDGGVVERLEAPLEVSALNDQHAFLDVSTFSERVRVGDKVVCGVSHSCTTMDRWRDIVEISGPVRPDEPVVGLIRTLF</sequence>
<dbReference type="Proteomes" id="UP000325516">
    <property type="component" value="Chromosome"/>
</dbReference>
<dbReference type="Pfam" id="PF14031">
    <property type="entry name" value="D-ser_dehydrat"/>
    <property type="match status" value="1"/>
</dbReference>
<organism evidence="2 3">
    <name type="scientific">Microbacterium lushaniae</name>
    <dbReference type="NCBI Taxonomy" id="2614639"/>
    <lineage>
        <taxon>Bacteria</taxon>
        <taxon>Bacillati</taxon>
        <taxon>Actinomycetota</taxon>
        <taxon>Actinomycetes</taxon>
        <taxon>Micrococcales</taxon>
        <taxon>Microbacteriaceae</taxon>
        <taxon>Microbacterium</taxon>
    </lineage>
</organism>
<dbReference type="InterPro" id="IPR051466">
    <property type="entry name" value="D-amino_acid_metab_enzyme"/>
</dbReference>
<dbReference type="PANTHER" id="PTHR28004:SF8">
    <property type="entry name" value="D-SERINE DEAMINASE"/>
    <property type="match status" value="1"/>
</dbReference>
<keyword evidence="3" id="KW-1185">Reference proteome</keyword>
<dbReference type="InterPro" id="IPR026956">
    <property type="entry name" value="D-ser_dehydrat-like_dom"/>
</dbReference>
<dbReference type="RefSeq" id="WP_150924577.1">
    <property type="nucleotide sequence ID" value="NZ_CP044232.1"/>
</dbReference>
<protein>
    <submittedName>
        <fullName evidence="2">Amino acid deaminase</fullName>
    </submittedName>
</protein>
<evidence type="ECO:0000313" key="2">
    <source>
        <dbReference type="EMBL" id="QEW03087.1"/>
    </source>
</evidence>
<dbReference type="Gene3D" id="3.20.20.10">
    <property type="entry name" value="Alanine racemase"/>
    <property type="match status" value="1"/>
</dbReference>
<dbReference type="KEGG" id="mlz:F6J85_08200"/>
<dbReference type="InterPro" id="IPR042208">
    <property type="entry name" value="D-ser_dehydrat-like_sf"/>
</dbReference>
<dbReference type="EMBL" id="CP044232">
    <property type="protein sequence ID" value="QEW03087.1"/>
    <property type="molecule type" value="Genomic_DNA"/>
</dbReference>
<feature type="domain" description="D-serine dehydratase-like" evidence="1">
    <location>
        <begin position="305"/>
        <end position="404"/>
    </location>
</feature>
<evidence type="ECO:0000259" key="1">
    <source>
        <dbReference type="SMART" id="SM01119"/>
    </source>
</evidence>
<evidence type="ECO:0000313" key="3">
    <source>
        <dbReference type="Proteomes" id="UP000325516"/>
    </source>
</evidence>
<dbReference type="PANTHER" id="PTHR28004">
    <property type="entry name" value="ZGC:162816-RELATED"/>
    <property type="match status" value="1"/>
</dbReference>